<dbReference type="NCBIfam" id="NF012229">
    <property type="entry name" value="bla_class_B_core"/>
    <property type="match status" value="1"/>
</dbReference>
<proteinExistence type="predicted"/>
<dbReference type="InterPro" id="IPR050855">
    <property type="entry name" value="NDM-1-like"/>
</dbReference>
<dbReference type="PANTHER" id="PTHR42951">
    <property type="entry name" value="METALLO-BETA-LACTAMASE DOMAIN-CONTAINING"/>
    <property type="match status" value="1"/>
</dbReference>
<dbReference type="InterPro" id="IPR036866">
    <property type="entry name" value="RibonucZ/Hydroxyglut_hydro"/>
</dbReference>
<evidence type="ECO:0000313" key="3">
    <source>
        <dbReference type="Proteomes" id="UP000077667"/>
    </source>
</evidence>
<keyword evidence="3" id="KW-1185">Reference proteome</keyword>
<evidence type="ECO:0000313" key="2">
    <source>
        <dbReference type="EMBL" id="ANH83852.1"/>
    </source>
</evidence>
<reference evidence="2 3" key="1">
    <citation type="submission" date="2016-05" db="EMBL/GenBank/DDBJ databases">
        <title>Niabella ginsenosidivorans BS26 whole genome sequencing.</title>
        <authorList>
            <person name="Im W.T."/>
            <person name="Siddiqi M.Z."/>
        </authorList>
    </citation>
    <scope>NUCLEOTIDE SEQUENCE [LARGE SCALE GENOMIC DNA]</scope>
    <source>
        <strain evidence="2 3">BS26</strain>
    </source>
</reference>
<gene>
    <name evidence="2" type="ORF">A8C56_10800</name>
</gene>
<accession>A0A1A9IAV0</accession>
<dbReference type="PANTHER" id="PTHR42951:SF17">
    <property type="entry name" value="METALLO-BETA-LACTAMASE DOMAIN-CONTAINING PROTEIN"/>
    <property type="match status" value="1"/>
</dbReference>
<dbReference type="Proteomes" id="UP000077667">
    <property type="component" value="Chromosome"/>
</dbReference>
<dbReference type="Pfam" id="PF00753">
    <property type="entry name" value="Lactamase_B"/>
    <property type="match status" value="1"/>
</dbReference>
<dbReference type="EMBL" id="CP015772">
    <property type="protein sequence ID" value="ANH83852.1"/>
    <property type="molecule type" value="Genomic_DNA"/>
</dbReference>
<dbReference type="SUPFAM" id="SSF56281">
    <property type="entry name" value="Metallo-hydrolase/oxidoreductase"/>
    <property type="match status" value="1"/>
</dbReference>
<dbReference type="SMART" id="SM00849">
    <property type="entry name" value="Lactamase_B"/>
    <property type="match status" value="1"/>
</dbReference>
<dbReference type="InterPro" id="IPR001279">
    <property type="entry name" value="Metallo-B-lactamas"/>
</dbReference>
<dbReference type="STRING" id="1176587.A8C56_10800"/>
<dbReference type="AlphaFoldDB" id="A0A1A9IAV0"/>
<dbReference type="NCBIfam" id="NF033105">
    <property type="entry name" value="bla_subclass_B3"/>
    <property type="match status" value="1"/>
</dbReference>
<dbReference type="KEGG" id="nia:A8C56_10800"/>
<sequence length="289" mass="31945">MARWCLLLLGVLLLGGTSWSQKLRPPQDTPPEWSRPYPPFRIAGNLYYVGTYDLACYLITTTKGNILINTGLPGSVPIIQKNIKTLGFQWKDLKILLTTQAHFDHVGAMAAIKKLTGAQLMADAKDAAVLADGGSSDYAFGGKGALFTPVMADKRLQDGDTIILGETRLTMLHHPGHTQGSCSYLLTTRDEERTYRVLIANMPTIVTEKKFSAVPAYPEIAQDYAYTLGALKKLSFDLWVASHASQFGLQKKHPPFSKYNPLAFADKKGYEAMVDGLSRAYQKKLEQDQ</sequence>
<dbReference type="Gene3D" id="3.60.15.10">
    <property type="entry name" value="Ribonuclease Z/Hydroxyacylglutathione hydrolase-like"/>
    <property type="match status" value="1"/>
</dbReference>
<feature type="domain" description="Metallo-beta-lactamase" evidence="1">
    <location>
        <begin position="53"/>
        <end position="243"/>
    </location>
</feature>
<name>A0A1A9IAV0_9BACT</name>
<organism evidence="2 3">
    <name type="scientific">Niabella ginsenosidivorans</name>
    <dbReference type="NCBI Taxonomy" id="1176587"/>
    <lineage>
        <taxon>Bacteria</taxon>
        <taxon>Pseudomonadati</taxon>
        <taxon>Bacteroidota</taxon>
        <taxon>Chitinophagia</taxon>
        <taxon>Chitinophagales</taxon>
        <taxon>Chitinophagaceae</taxon>
        <taxon>Niabella</taxon>
    </lineage>
</organism>
<evidence type="ECO:0000259" key="1">
    <source>
        <dbReference type="SMART" id="SM00849"/>
    </source>
</evidence>
<protein>
    <submittedName>
        <fullName evidence="2">Subclass B3 metallo-beta-lactamase</fullName>
    </submittedName>
</protein>